<accession>A0A1B1Z0X2</accession>
<evidence type="ECO:0000259" key="4">
    <source>
        <dbReference type="Pfam" id="PF14021"/>
    </source>
</evidence>
<dbReference type="STRING" id="255247.ABE41_002840"/>
<gene>
    <name evidence="5" type="ORF">ABE41_002840</name>
</gene>
<feature type="signal peptide" evidence="3">
    <location>
        <begin position="1"/>
        <end position="23"/>
    </location>
</feature>
<proteinExistence type="predicted"/>
<dbReference type="Pfam" id="PF14021">
    <property type="entry name" value="TNT"/>
    <property type="match status" value="1"/>
</dbReference>
<dbReference type="InterPro" id="IPR025331">
    <property type="entry name" value="TNT"/>
</dbReference>
<keyword evidence="2" id="KW-0812">Transmembrane</keyword>
<evidence type="ECO:0000313" key="6">
    <source>
        <dbReference type="Proteomes" id="UP000077412"/>
    </source>
</evidence>
<dbReference type="KEGG" id="far:ABE41_002840"/>
<keyword evidence="3" id="KW-0732">Signal</keyword>
<keyword evidence="2" id="KW-0472">Membrane</keyword>
<feature type="compositionally biased region" description="Gly residues" evidence="1">
    <location>
        <begin position="56"/>
        <end position="68"/>
    </location>
</feature>
<dbReference type="GO" id="GO:0050135">
    <property type="term" value="F:NADP+ nucleosidase activity"/>
    <property type="evidence" value="ECO:0007669"/>
    <property type="project" value="InterPro"/>
</dbReference>
<evidence type="ECO:0000256" key="3">
    <source>
        <dbReference type="SAM" id="SignalP"/>
    </source>
</evidence>
<evidence type="ECO:0000313" key="5">
    <source>
        <dbReference type="EMBL" id="ANX10949.1"/>
    </source>
</evidence>
<dbReference type="OrthoDB" id="6636741at2"/>
<feature type="chain" id="PRO_5038828416" description="TNT domain-containing protein" evidence="3">
    <location>
        <begin position="24"/>
        <end position="617"/>
    </location>
</feature>
<dbReference type="InterPro" id="IPR053024">
    <property type="entry name" value="Fungal_surface_NADase"/>
</dbReference>
<protein>
    <recommendedName>
        <fullName evidence="4">TNT domain-containing protein</fullName>
    </recommendedName>
</protein>
<evidence type="ECO:0000256" key="2">
    <source>
        <dbReference type="SAM" id="Phobius"/>
    </source>
</evidence>
<reference evidence="5 6" key="1">
    <citation type="submission" date="2016-08" db="EMBL/GenBank/DDBJ databases">
        <title>Complete genome sequence of Fictibacillus arsenicus G25-54, a strain with toxicity to nematodes and a potential arsenic-resistance activity.</title>
        <authorList>
            <person name="Zheng Z."/>
        </authorList>
    </citation>
    <scope>NUCLEOTIDE SEQUENCE [LARGE SCALE GENOMIC DNA]</scope>
    <source>
        <strain evidence="5 6">G25-54</strain>
    </source>
</reference>
<name>A0A1B1Z0X2_9BACL</name>
<feature type="transmembrane region" description="Helical" evidence="2">
    <location>
        <begin position="131"/>
        <end position="151"/>
    </location>
</feature>
<dbReference type="RefSeq" id="WP_066286333.1">
    <property type="nucleotide sequence ID" value="NZ_CP016761.1"/>
</dbReference>
<feature type="domain" description="TNT" evidence="4">
    <location>
        <begin position="525"/>
        <end position="611"/>
    </location>
</feature>
<organism evidence="5 6">
    <name type="scientific">Fictibacillus arsenicus</name>
    <dbReference type="NCBI Taxonomy" id="255247"/>
    <lineage>
        <taxon>Bacteria</taxon>
        <taxon>Bacillati</taxon>
        <taxon>Bacillota</taxon>
        <taxon>Bacilli</taxon>
        <taxon>Bacillales</taxon>
        <taxon>Fictibacillaceae</taxon>
        <taxon>Fictibacillus</taxon>
    </lineage>
</organism>
<keyword evidence="2" id="KW-1133">Transmembrane helix</keyword>
<dbReference type="AlphaFoldDB" id="A0A1B1Z0X2"/>
<dbReference type="PANTHER" id="PTHR42059:SF1">
    <property type="entry name" value="TNT DOMAIN-CONTAINING PROTEIN"/>
    <property type="match status" value="1"/>
</dbReference>
<feature type="region of interest" description="Disordered" evidence="1">
    <location>
        <begin position="44"/>
        <end position="74"/>
    </location>
</feature>
<evidence type="ECO:0000256" key="1">
    <source>
        <dbReference type="SAM" id="MobiDB-lite"/>
    </source>
</evidence>
<dbReference type="EMBL" id="CP016761">
    <property type="protein sequence ID" value="ANX10949.1"/>
    <property type="molecule type" value="Genomic_DNA"/>
</dbReference>
<feature type="transmembrane region" description="Helical" evidence="2">
    <location>
        <begin position="179"/>
        <end position="199"/>
    </location>
</feature>
<dbReference type="Proteomes" id="UP000077412">
    <property type="component" value="Chromosome"/>
</dbReference>
<keyword evidence="6" id="KW-1185">Reference proteome</keyword>
<sequence length="617" mass="65549">MKVKWLVLLWMFAMLVVSPIQHAIASTNVSGGIDYTKSQLTPTLEQGAKKNPPNNNGGGGGGGGGNGNGEEEDDRPWWEKAVDVVVDKVKKGTETVVETVKDAGEYISDKTSEIVDATTEWWNERSLLEKSLIIVGVIATVVTLGAAAGVISAGAALTMGVMGAANYALYAATTDNFSFWGGLMWGGLGMVGGGIGLAAKGAKFLAPARAALSSGKAAVVGRLGALVPAAVKGNRFYPIIASAARTIIPGMMKGAVAGSGLAVYTHMAKWAITGETPNWGDVARDAMIWGASGAVAGGMFKPVTNVASKFVSKGKAMVAGASSSAGSESVVSDWLEGKNIDLKKAAIAASAVVVLGGAGVLATQMNNKSVKQVTSTTELATDTAKVAKADDGVQGGKITTAPETDLSSKNPYDLLKQNGIPQTFSENEIAALKAANMRMELQLSRSSEGGYNSKGYNPQPGERTMSREEWEYHDRQRRIKTNYPILNVEEKNYDQVKLNPKYFTSEGEINWPPNRGVLGNTETTTLRPGTIIDRFGYEGGSFVSPYGVPYEMRALAPETYKKPYTVYVIAKPVEAQSGKILPWFDETGLGIQYEFNESVENLINKGILKRVIKYEQN</sequence>
<feature type="region of interest" description="Disordered" evidence="1">
    <location>
        <begin position="444"/>
        <end position="463"/>
    </location>
</feature>
<dbReference type="PANTHER" id="PTHR42059">
    <property type="entry name" value="TNT DOMAIN-CONTAINING PROTEIN"/>
    <property type="match status" value="1"/>
</dbReference>
<feature type="compositionally biased region" description="Polar residues" evidence="1">
    <location>
        <begin position="444"/>
        <end position="456"/>
    </location>
</feature>